<evidence type="ECO:0000313" key="1">
    <source>
        <dbReference type="EMBL" id="MFK3863453.1"/>
    </source>
</evidence>
<dbReference type="EC" id="3.6.1.57" evidence="1"/>
<dbReference type="RefSeq" id="WP_404674990.1">
    <property type="nucleotide sequence ID" value="NZ_JBJDOT010000006.1"/>
</dbReference>
<comment type="caution">
    <text evidence="1">The sequence shown here is derived from an EMBL/GenBank/DDBJ whole genome shotgun (WGS) entry which is preliminary data.</text>
</comment>
<reference evidence="1 2" key="1">
    <citation type="submission" date="2024-11" db="EMBL/GenBank/DDBJ databases">
        <title>The Natural Products Discovery Center: Release of the First 8490 Sequenced Strains for Exploring Actinobacteria Biosynthetic Diversity.</title>
        <authorList>
            <person name="Kalkreuter E."/>
            <person name="Kautsar S.A."/>
            <person name="Yang D."/>
            <person name="Bader C.D."/>
            <person name="Teijaro C.N."/>
            <person name="Fluegel L."/>
            <person name="Davis C.M."/>
            <person name="Simpson J.R."/>
            <person name="Lauterbach L."/>
            <person name="Steele A.D."/>
            <person name="Gui C."/>
            <person name="Meng S."/>
            <person name="Li G."/>
            <person name="Viehrig K."/>
            <person name="Ye F."/>
            <person name="Su P."/>
            <person name="Kiefer A.F."/>
            <person name="Nichols A."/>
            <person name="Cepeda A.J."/>
            <person name="Yan W."/>
            <person name="Fan B."/>
            <person name="Jiang Y."/>
            <person name="Adhikari A."/>
            <person name="Zheng C.-J."/>
            <person name="Schuster L."/>
            <person name="Cowan T.M."/>
            <person name="Smanski M.J."/>
            <person name="Chevrette M.G."/>
            <person name="De Carvalho L.P.S."/>
            <person name="Shen B."/>
        </authorList>
    </citation>
    <scope>NUCLEOTIDE SEQUENCE [LARGE SCALE GENOMIC DNA]</scope>
    <source>
        <strain evidence="1 2">NPDC078403</strain>
    </source>
</reference>
<keyword evidence="2" id="KW-1185">Reference proteome</keyword>
<dbReference type="GO" id="GO:0016787">
    <property type="term" value="F:hydrolase activity"/>
    <property type="evidence" value="ECO:0007669"/>
    <property type="project" value="UniProtKB-KW"/>
</dbReference>
<dbReference type="InterPro" id="IPR020023">
    <property type="entry name" value="PseG"/>
</dbReference>
<keyword evidence="1" id="KW-0378">Hydrolase</keyword>
<accession>A0ABW8KW45</accession>
<dbReference type="Gene3D" id="3.40.50.2000">
    <property type="entry name" value="Glycogen Phosphorylase B"/>
    <property type="match status" value="1"/>
</dbReference>
<organism evidence="1 2">
    <name type="scientific">Pseudoalteromonas rhizosphaerae</name>
    <dbReference type="NCBI Taxonomy" id="2518973"/>
    <lineage>
        <taxon>Bacteria</taxon>
        <taxon>Pseudomonadati</taxon>
        <taxon>Pseudomonadota</taxon>
        <taxon>Gammaproteobacteria</taxon>
        <taxon>Alteromonadales</taxon>
        <taxon>Pseudoalteromonadaceae</taxon>
        <taxon>Pseudoalteromonas</taxon>
    </lineage>
</organism>
<dbReference type="Gene3D" id="3.40.50.11190">
    <property type="match status" value="1"/>
</dbReference>
<gene>
    <name evidence="1" type="primary">pseG</name>
    <name evidence="1" type="ORF">ACI2JU_06125</name>
</gene>
<dbReference type="Proteomes" id="UP001620262">
    <property type="component" value="Unassembled WGS sequence"/>
</dbReference>
<evidence type="ECO:0000313" key="2">
    <source>
        <dbReference type="Proteomes" id="UP001620262"/>
    </source>
</evidence>
<dbReference type="SUPFAM" id="SSF53756">
    <property type="entry name" value="UDP-Glycosyltransferase/glycogen phosphorylase"/>
    <property type="match status" value="1"/>
</dbReference>
<dbReference type="NCBIfam" id="TIGR03590">
    <property type="entry name" value="PseG"/>
    <property type="match status" value="1"/>
</dbReference>
<dbReference type="EMBL" id="JBJDOT010000006">
    <property type="protein sequence ID" value="MFK3863453.1"/>
    <property type="molecule type" value="Genomic_DNA"/>
</dbReference>
<protein>
    <submittedName>
        <fullName evidence="1">UDP-2,4-diacetamido-2,4, 6-trideoxy-beta-L-altropyranose hydrolase</fullName>
        <ecNumber evidence="1">3.6.1.57</ecNumber>
    </submittedName>
</protein>
<proteinExistence type="predicted"/>
<name>A0ABW8KW45_9GAMM</name>
<sequence length="531" mass="60356">MNIVARVSTCLGIGHLMRIKWLLLELQSNAQASITLVLDIQKADVAPFIQELVCDDIHFVETASQQDIATLLRVIKTSNADLVILDHYDLDVEYEKQIYSEGNKLAVFDDLGRDHYCDFLFDAKWMGELTQKRYDKKSPAKTRHFLGPDFSLLAPSFSQALALDTHVSQSKNKTNIFCSLGGGGDLCIFASLVNSVPHYLHSRVQFTIVIGPKAENKQAITRLEEKFKNITILCSPLSLANEYRNTDLFIGALGTSLYELAALKVPAITFSIAVNQENDITHLQQLGHFLHLDKFLDSHAILLGTRLADLISYLPRIKRLRHKATVTVDGLGVKRVAAILQAQPYHVTDINVQVGAVNYIAQLTTEYAVREVEDSDVNNYLIARNLPSNSQKMTVSNDIPRLDHYLWWFRSERKSYVVEQRGIPAVYVWHQHISEKSNDYLYGGWFTACNDVPFNLAMLTLQWQLEFCKASHPNAIWLAVIHKDNKFVNLLNRYMGFVAIPIHSKEYKVTQQLFPLADEQFNFVMWDPNAQ</sequence>